<organism evidence="2 3">
    <name type="scientific">Symbiodinium pilosum</name>
    <name type="common">Dinoflagellate</name>
    <dbReference type="NCBI Taxonomy" id="2952"/>
    <lineage>
        <taxon>Eukaryota</taxon>
        <taxon>Sar</taxon>
        <taxon>Alveolata</taxon>
        <taxon>Dinophyceae</taxon>
        <taxon>Suessiales</taxon>
        <taxon>Symbiodiniaceae</taxon>
        <taxon>Symbiodinium</taxon>
    </lineage>
</organism>
<evidence type="ECO:0000256" key="1">
    <source>
        <dbReference type="SAM" id="MobiDB-lite"/>
    </source>
</evidence>
<comment type="caution">
    <text evidence="2">The sequence shown here is derived from an EMBL/GenBank/DDBJ whole genome shotgun (WGS) entry which is preliminary data.</text>
</comment>
<dbReference type="EMBL" id="CAJNIZ010012156">
    <property type="protein sequence ID" value="CAE7330389.1"/>
    <property type="molecule type" value="Genomic_DNA"/>
</dbReference>
<name>A0A812NST2_SYMPI</name>
<feature type="compositionally biased region" description="Basic residues" evidence="1">
    <location>
        <begin position="1"/>
        <end position="10"/>
    </location>
</feature>
<feature type="region of interest" description="Disordered" evidence="1">
    <location>
        <begin position="1"/>
        <end position="31"/>
    </location>
</feature>
<dbReference type="AlphaFoldDB" id="A0A812NST2"/>
<proteinExistence type="predicted"/>
<reference evidence="2" key="1">
    <citation type="submission" date="2021-02" db="EMBL/GenBank/DDBJ databases">
        <authorList>
            <person name="Dougan E. K."/>
            <person name="Rhodes N."/>
            <person name="Thang M."/>
            <person name="Chan C."/>
        </authorList>
    </citation>
    <scope>NUCLEOTIDE SEQUENCE</scope>
</reference>
<sequence>TGCQRDHRRRDQGDSLARLRGHQHPDSQSTRNYCLYFERRPVHVDPGHGARACR</sequence>
<gene>
    <name evidence="2" type="primary">DLST</name>
    <name evidence="2" type="ORF">SPIL2461_LOCUS7664</name>
</gene>
<evidence type="ECO:0000313" key="2">
    <source>
        <dbReference type="EMBL" id="CAE7330389.1"/>
    </source>
</evidence>
<protein>
    <submittedName>
        <fullName evidence="2">DLST protein</fullName>
    </submittedName>
</protein>
<keyword evidence="3" id="KW-1185">Reference proteome</keyword>
<dbReference type="Proteomes" id="UP000649617">
    <property type="component" value="Unassembled WGS sequence"/>
</dbReference>
<feature type="non-terminal residue" evidence="2">
    <location>
        <position position="54"/>
    </location>
</feature>
<accession>A0A812NST2</accession>
<feature type="non-terminal residue" evidence="2">
    <location>
        <position position="1"/>
    </location>
</feature>
<evidence type="ECO:0000313" key="3">
    <source>
        <dbReference type="Proteomes" id="UP000649617"/>
    </source>
</evidence>